<accession>A0ABD2CFK5</accession>
<evidence type="ECO:0000256" key="8">
    <source>
        <dbReference type="ARBA" id="ARBA00023136"/>
    </source>
</evidence>
<feature type="domain" description="ABC transporter" evidence="10">
    <location>
        <begin position="47"/>
        <end position="286"/>
    </location>
</feature>
<proteinExistence type="inferred from homology"/>
<comment type="subcellular location">
    <subcellularLocation>
        <location evidence="1">Membrane</location>
        <topology evidence="1">Multi-pass membrane protein</topology>
    </subcellularLocation>
</comment>
<keyword evidence="8 9" id="KW-0472">Membrane</keyword>
<dbReference type="CDD" id="cd03213">
    <property type="entry name" value="ABCG_EPDR"/>
    <property type="match status" value="1"/>
</dbReference>
<dbReference type="Gene3D" id="3.40.50.300">
    <property type="entry name" value="P-loop containing nucleotide triphosphate hydrolases"/>
    <property type="match status" value="1"/>
</dbReference>
<dbReference type="InterPro" id="IPR003439">
    <property type="entry name" value="ABC_transporter-like_ATP-bd"/>
</dbReference>
<dbReference type="SUPFAM" id="SSF52540">
    <property type="entry name" value="P-loop containing nucleoside triphosphate hydrolases"/>
    <property type="match status" value="1"/>
</dbReference>
<dbReference type="PANTHER" id="PTHR48041">
    <property type="entry name" value="ABC TRANSPORTER G FAMILY MEMBER 28"/>
    <property type="match status" value="1"/>
</dbReference>
<keyword evidence="3" id="KW-0813">Transport</keyword>
<evidence type="ECO:0000313" key="12">
    <source>
        <dbReference type="Proteomes" id="UP001607303"/>
    </source>
</evidence>
<evidence type="ECO:0000256" key="5">
    <source>
        <dbReference type="ARBA" id="ARBA00022741"/>
    </source>
</evidence>
<comment type="caution">
    <text evidence="11">The sequence shown here is derived from an EMBL/GenBank/DDBJ whole genome shotgun (WGS) entry which is preliminary data.</text>
</comment>
<dbReference type="InterPro" id="IPR050352">
    <property type="entry name" value="ABCG_transporters"/>
</dbReference>
<evidence type="ECO:0000256" key="3">
    <source>
        <dbReference type="ARBA" id="ARBA00022448"/>
    </source>
</evidence>
<comment type="similarity">
    <text evidence="2">Belongs to the ABC transporter superfamily. ABCG family. Eye pigment precursor importer (TC 3.A.1.204) subfamily.</text>
</comment>
<keyword evidence="5" id="KW-0547">Nucleotide-binding</keyword>
<name>A0ABD2CFK5_VESMC</name>
<reference evidence="11 12" key="1">
    <citation type="journal article" date="2024" name="Ann. Entomol. Soc. Am.">
        <title>Genomic analyses of the southern and eastern yellowjacket wasps (Hymenoptera: Vespidae) reveal evolutionary signatures of social life.</title>
        <authorList>
            <person name="Catto M.A."/>
            <person name="Caine P.B."/>
            <person name="Orr S.E."/>
            <person name="Hunt B.G."/>
            <person name="Goodisman M.A.D."/>
        </authorList>
    </citation>
    <scope>NUCLEOTIDE SEQUENCE [LARGE SCALE GENOMIC DNA]</scope>
    <source>
        <strain evidence="11">232</strain>
        <tissue evidence="11">Head and thorax</tissue>
    </source>
</reference>
<feature type="transmembrane region" description="Helical" evidence="9">
    <location>
        <begin position="648"/>
        <end position="670"/>
    </location>
</feature>
<dbReference type="GO" id="GO:0005524">
    <property type="term" value="F:ATP binding"/>
    <property type="evidence" value="ECO:0007669"/>
    <property type="project" value="UniProtKB-KW"/>
</dbReference>
<feature type="transmembrane region" description="Helical" evidence="9">
    <location>
        <begin position="429"/>
        <end position="447"/>
    </location>
</feature>
<evidence type="ECO:0000313" key="11">
    <source>
        <dbReference type="EMBL" id="KAL2743852.1"/>
    </source>
</evidence>
<feature type="transmembrane region" description="Helical" evidence="9">
    <location>
        <begin position="509"/>
        <end position="527"/>
    </location>
</feature>
<dbReference type="Pfam" id="PF00005">
    <property type="entry name" value="ABC_tran"/>
    <property type="match status" value="1"/>
</dbReference>
<evidence type="ECO:0000256" key="4">
    <source>
        <dbReference type="ARBA" id="ARBA00022692"/>
    </source>
</evidence>
<dbReference type="PROSITE" id="PS00211">
    <property type="entry name" value="ABC_TRANSPORTER_1"/>
    <property type="match status" value="1"/>
</dbReference>
<dbReference type="Pfam" id="PF01061">
    <property type="entry name" value="ABC2_membrane"/>
    <property type="match status" value="1"/>
</dbReference>
<feature type="transmembrane region" description="Helical" evidence="9">
    <location>
        <begin position="597"/>
        <end position="617"/>
    </location>
</feature>
<dbReference type="InterPro" id="IPR017871">
    <property type="entry name" value="ABC_transporter-like_CS"/>
</dbReference>
<sequence>MDVRRSGDDNIYQIDNDHEIVDSMIDHRQNSDEIQCSWLKRDVCFYIEFQNLSYSLPIDKEKRKKILQNATGCFEPGKLTAVVGPSGAGKSTLLSIISGVKSSNVKGSIKINDREKIDANIYRKQICYVPQEFMLHPLLTTKETLYIAARLKLGQGYSTIKLHFIVNNIVKSLGLMNCLDTAAGKLSGGERKRLLIGTEIVTKPAVLLLDEPTSGLDSVSSNQVINLLHSMSKSGCTVACAVHQPSSQMISEFDNIIVIDQGKTLYCGPRKDVLDTFKEAGYISPRFYNIVEFVLEVVTNRCDDNLKNLDKINSVKYVQWKSQYEFYKNDLIVSLKITEIFQMLKQNEISCTYSNKGRTTIVETNDKFFDVNILERDTNISFKRLEMDEESNLANEKFRELSIWEQQKILLLRSFICIMRDNIMTKLRFAAHVIVALLLGSIFYDFGNDANKVTSNISCIFFFLLFLFFANSLPVVQIFPTEASVFYREHLNNWYNLMPYYISKVVSDLPIQLLCPSSFFIIAYYMTGQPMERNSLMQAWLVCILHTILGQSVGITVGAAFDTQIGTFLIPALSIPMFLFAGFFLKLNEIASYYQPFCTISFFRYAFEGIMQAIYGFDREPLLCTDIYCHWRSPKEILSTMNMQSVKFHVIVSVMLAWIFSLHVLTYCTLRWKLHCIRK</sequence>
<evidence type="ECO:0000259" key="10">
    <source>
        <dbReference type="PROSITE" id="PS50893"/>
    </source>
</evidence>
<dbReference type="PROSITE" id="PS50893">
    <property type="entry name" value="ABC_TRANSPORTER_2"/>
    <property type="match status" value="1"/>
</dbReference>
<dbReference type="AlphaFoldDB" id="A0ABD2CFK5"/>
<dbReference type="EMBL" id="JAYRBN010000053">
    <property type="protein sequence ID" value="KAL2743852.1"/>
    <property type="molecule type" value="Genomic_DNA"/>
</dbReference>
<keyword evidence="4 9" id="KW-0812">Transmembrane</keyword>
<evidence type="ECO:0000256" key="1">
    <source>
        <dbReference type="ARBA" id="ARBA00004141"/>
    </source>
</evidence>
<keyword evidence="7 9" id="KW-1133">Transmembrane helix</keyword>
<dbReference type="InterPro" id="IPR013525">
    <property type="entry name" value="ABC2_TM"/>
</dbReference>
<keyword evidence="12" id="KW-1185">Reference proteome</keyword>
<evidence type="ECO:0000256" key="2">
    <source>
        <dbReference type="ARBA" id="ARBA00005814"/>
    </source>
</evidence>
<feature type="transmembrane region" description="Helical" evidence="9">
    <location>
        <begin position="459"/>
        <end position="479"/>
    </location>
</feature>
<dbReference type="GO" id="GO:0016020">
    <property type="term" value="C:membrane"/>
    <property type="evidence" value="ECO:0007669"/>
    <property type="project" value="UniProtKB-SubCell"/>
</dbReference>
<protein>
    <submittedName>
        <fullName evidence="11">ATP-binding cassette sub-family G member 4-like isoform X1</fullName>
    </submittedName>
</protein>
<gene>
    <name evidence="11" type="ORF">V1477_007728</name>
</gene>
<evidence type="ECO:0000256" key="9">
    <source>
        <dbReference type="SAM" id="Phobius"/>
    </source>
</evidence>
<dbReference type="Proteomes" id="UP001607303">
    <property type="component" value="Unassembled WGS sequence"/>
</dbReference>
<evidence type="ECO:0000256" key="7">
    <source>
        <dbReference type="ARBA" id="ARBA00022989"/>
    </source>
</evidence>
<organism evidence="11 12">
    <name type="scientific">Vespula maculifrons</name>
    <name type="common">Eastern yellow jacket</name>
    <name type="synonym">Wasp</name>
    <dbReference type="NCBI Taxonomy" id="7453"/>
    <lineage>
        <taxon>Eukaryota</taxon>
        <taxon>Metazoa</taxon>
        <taxon>Ecdysozoa</taxon>
        <taxon>Arthropoda</taxon>
        <taxon>Hexapoda</taxon>
        <taxon>Insecta</taxon>
        <taxon>Pterygota</taxon>
        <taxon>Neoptera</taxon>
        <taxon>Endopterygota</taxon>
        <taxon>Hymenoptera</taxon>
        <taxon>Apocrita</taxon>
        <taxon>Aculeata</taxon>
        <taxon>Vespoidea</taxon>
        <taxon>Vespidae</taxon>
        <taxon>Vespinae</taxon>
        <taxon>Vespula</taxon>
    </lineage>
</organism>
<dbReference type="InterPro" id="IPR003593">
    <property type="entry name" value="AAA+_ATPase"/>
</dbReference>
<dbReference type="PANTHER" id="PTHR48041:SF118">
    <property type="entry name" value="ATP-BINDING CASSETTE TRANSPORTER (ABC TRANSPORTER) FAMILY G MEMBER 16"/>
    <property type="match status" value="1"/>
</dbReference>
<dbReference type="InterPro" id="IPR027417">
    <property type="entry name" value="P-loop_NTPase"/>
</dbReference>
<feature type="transmembrane region" description="Helical" evidence="9">
    <location>
        <begin position="567"/>
        <end position="585"/>
    </location>
</feature>
<dbReference type="SMART" id="SM00382">
    <property type="entry name" value="AAA"/>
    <property type="match status" value="1"/>
</dbReference>
<evidence type="ECO:0000256" key="6">
    <source>
        <dbReference type="ARBA" id="ARBA00022840"/>
    </source>
</evidence>
<feature type="transmembrane region" description="Helical" evidence="9">
    <location>
        <begin position="539"/>
        <end position="561"/>
    </location>
</feature>
<keyword evidence="6" id="KW-0067">ATP-binding</keyword>